<reference evidence="1 2" key="1">
    <citation type="submission" date="2021-04" db="EMBL/GenBank/DDBJ databases">
        <title>Draft genome sequence of Paenibacillus cisolokensis, LC2-13A.</title>
        <authorList>
            <person name="Uke A."/>
            <person name="Chhe C."/>
            <person name="Baramee S."/>
            <person name="Kosugi A."/>
        </authorList>
    </citation>
    <scope>NUCLEOTIDE SEQUENCE [LARGE SCALE GENOMIC DNA]</scope>
    <source>
        <strain evidence="1 2">LC2-13A</strain>
    </source>
</reference>
<comment type="caution">
    <text evidence="1">The sequence shown here is derived from an EMBL/GenBank/DDBJ whole genome shotgun (WGS) entry which is preliminary data.</text>
</comment>
<evidence type="ECO:0008006" key="3">
    <source>
        <dbReference type="Google" id="ProtNLM"/>
    </source>
</evidence>
<gene>
    <name evidence="1" type="ORF">PACILC2_28510</name>
</gene>
<dbReference type="Proteomes" id="UP000680304">
    <property type="component" value="Unassembled WGS sequence"/>
</dbReference>
<proteinExistence type="predicted"/>
<accession>A0ABQ4N7Q3</accession>
<protein>
    <recommendedName>
        <fullName evidence="3">DUF2007 domain-containing protein</fullName>
    </recommendedName>
</protein>
<dbReference type="EMBL" id="BOVJ01000088">
    <property type="protein sequence ID" value="GIQ64283.1"/>
    <property type="molecule type" value="Genomic_DNA"/>
</dbReference>
<organism evidence="1 2">
    <name type="scientific">Paenibacillus cisolokensis</name>
    <dbReference type="NCBI Taxonomy" id="1658519"/>
    <lineage>
        <taxon>Bacteria</taxon>
        <taxon>Bacillati</taxon>
        <taxon>Bacillota</taxon>
        <taxon>Bacilli</taxon>
        <taxon>Bacillales</taxon>
        <taxon>Paenibacillaceae</taxon>
        <taxon>Paenibacillus</taxon>
    </lineage>
</organism>
<keyword evidence="2" id="KW-1185">Reference proteome</keyword>
<name>A0ABQ4N7Q3_9BACL</name>
<sequence>METLFIALGIAALIVLAAVLSGGKWRTIRTARTDNADELQTRSAYLVDKGVRNRLKTSDTAVPQAGIASGNRMSAGGIIHLQVHPKDKDRANELLQKFDSEYRLKNKPIL</sequence>
<evidence type="ECO:0000313" key="2">
    <source>
        <dbReference type="Proteomes" id="UP000680304"/>
    </source>
</evidence>
<dbReference type="RefSeq" id="WP_062491648.1">
    <property type="nucleotide sequence ID" value="NZ_BOVJ01000088.1"/>
</dbReference>
<evidence type="ECO:0000313" key="1">
    <source>
        <dbReference type="EMBL" id="GIQ64283.1"/>
    </source>
</evidence>